<evidence type="ECO:0008006" key="3">
    <source>
        <dbReference type="Google" id="ProtNLM"/>
    </source>
</evidence>
<evidence type="ECO:0000313" key="1">
    <source>
        <dbReference type="EMBL" id="KAG8179389.1"/>
    </source>
</evidence>
<dbReference type="Proteomes" id="UP000827092">
    <property type="component" value="Unassembled WGS sequence"/>
</dbReference>
<accession>A0AAV6U5T4</accession>
<name>A0AAV6U5T4_9ARAC</name>
<keyword evidence="2" id="KW-1185">Reference proteome</keyword>
<sequence length="461" mass="53506">MAAIGRLIRNIFGRVHSFITSDSKKDFIPLGDQNVKLVGYRYLSGSLTELDCQDPPITTVPDNETEQCEKARQTIEDNIKVEIFHDNMDWTIVDGMQDNIERKNNSEKNGSTTSKRLTVAEVLLKNGCQVSPKSTHVESFQLVRHVAKDRFKKVRPNVLLEVGEEYHFRVHREKFLLPVGHFKECLIDEERTSESFWALKVDPQYVDIRALCSIFHFLYDNRPLTCRHFSNVITTSNYLGMDQMICKLQMMVETENRIPIGLNSVLQNYLLKLVLALEMRFRLENSQIIATHDSDNVHVTVKGQKGDLTEEDLARLCTFSFYIKLQSKRSILSKSNLRENAFENVSVKPHIVFDAAKSLTYWVFNVFKSNIEEAVFIDAEIWKVGLKTSLKHSVEFLSLHYQEFMLSNAYTQLNEAQLKYIPQQDIIEDIKNVQPHLKVPEWWRASYWTKNLKLESESDSE</sequence>
<organism evidence="1 2">
    <name type="scientific">Oedothorax gibbosus</name>
    <dbReference type="NCBI Taxonomy" id="931172"/>
    <lineage>
        <taxon>Eukaryota</taxon>
        <taxon>Metazoa</taxon>
        <taxon>Ecdysozoa</taxon>
        <taxon>Arthropoda</taxon>
        <taxon>Chelicerata</taxon>
        <taxon>Arachnida</taxon>
        <taxon>Araneae</taxon>
        <taxon>Araneomorphae</taxon>
        <taxon>Entelegynae</taxon>
        <taxon>Araneoidea</taxon>
        <taxon>Linyphiidae</taxon>
        <taxon>Erigoninae</taxon>
        <taxon>Oedothorax</taxon>
    </lineage>
</organism>
<gene>
    <name evidence="1" type="ORF">JTE90_003645</name>
</gene>
<dbReference type="AlphaFoldDB" id="A0AAV6U5T4"/>
<protein>
    <recommendedName>
        <fullName evidence="3">BTB domain-containing protein</fullName>
    </recommendedName>
</protein>
<reference evidence="1 2" key="1">
    <citation type="journal article" date="2022" name="Nat. Ecol. Evol.">
        <title>A masculinizing supergene underlies an exaggerated male reproductive morph in a spider.</title>
        <authorList>
            <person name="Hendrickx F."/>
            <person name="De Corte Z."/>
            <person name="Sonet G."/>
            <person name="Van Belleghem S.M."/>
            <person name="Kostlbacher S."/>
            <person name="Vangestel C."/>
        </authorList>
    </citation>
    <scope>NUCLEOTIDE SEQUENCE [LARGE SCALE GENOMIC DNA]</scope>
    <source>
        <strain evidence="1">W744_W776</strain>
    </source>
</reference>
<dbReference type="EMBL" id="JAFNEN010000629">
    <property type="protein sequence ID" value="KAG8179389.1"/>
    <property type="molecule type" value="Genomic_DNA"/>
</dbReference>
<comment type="caution">
    <text evidence="1">The sequence shown here is derived from an EMBL/GenBank/DDBJ whole genome shotgun (WGS) entry which is preliminary data.</text>
</comment>
<proteinExistence type="predicted"/>
<evidence type="ECO:0000313" key="2">
    <source>
        <dbReference type="Proteomes" id="UP000827092"/>
    </source>
</evidence>